<evidence type="ECO:0000313" key="5">
    <source>
        <dbReference type="EMBL" id="WOG99712.1"/>
    </source>
</evidence>
<evidence type="ECO:0000313" key="6">
    <source>
        <dbReference type="Proteomes" id="UP000077755"/>
    </source>
</evidence>
<dbReference type="Proteomes" id="UP000077755">
    <property type="component" value="Chromosome 5"/>
</dbReference>
<reference evidence="5" key="1">
    <citation type="journal article" date="2016" name="Nat. Genet.">
        <title>A high-quality carrot genome assembly provides new insights into carotenoid accumulation and asterid genome evolution.</title>
        <authorList>
            <person name="Iorizzo M."/>
            <person name="Ellison S."/>
            <person name="Senalik D."/>
            <person name="Zeng P."/>
            <person name="Satapoomin P."/>
            <person name="Huang J."/>
            <person name="Bowman M."/>
            <person name="Iovene M."/>
            <person name="Sanseverino W."/>
            <person name="Cavagnaro P."/>
            <person name="Yildiz M."/>
            <person name="Macko-Podgorni A."/>
            <person name="Moranska E."/>
            <person name="Grzebelus E."/>
            <person name="Grzebelus D."/>
            <person name="Ashrafi H."/>
            <person name="Zheng Z."/>
            <person name="Cheng S."/>
            <person name="Spooner D."/>
            <person name="Van Deynze A."/>
            <person name="Simon P."/>
        </authorList>
    </citation>
    <scope>NUCLEOTIDE SEQUENCE</scope>
    <source>
        <tissue evidence="5">Leaf</tissue>
    </source>
</reference>
<evidence type="ECO:0000256" key="1">
    <source>
        <dbReference type="ARBA" id="ARBA00005921"/>
    </source>
</evidence>
<accession>A0AAF0X1Q3</accession>
<gene>
    <name evidence="5" type="ORF">DCAR_0519067</name>
</gene>
<dbReference type="PANTHER" id="PTHR31580">
    <property type="entry name" value="FILAMENT-LIKE PLANT PROTEIN 4"/>
    <property type="match status" value="1"/>
</dbReference>
<feature type="coiled-coil region" evidence="3">
    <location>
        <begin position="92"/>
        <end position="180"/>
    </location>
</feature>
<dbReference type="AlphaFoldDB" id="A0AAF0X1Q3"/>
<dbReference type="EMBL" id="CP093347">
    <property type="protein sequence ID" value="WOG99712.1"/>
    <property type="molecule type" value="Genomic_DNA"/>
</dbReference>
<comment type="similarity">
    <text evidence="1">Belongs to the FPP family.</text>
</comment>
<dbReference type="PANTHER" id="PTHR31580:SF5">
    <property type="entry name" value="FILAMENT-LIKE PLANT PROTEIN 1-RELATED"/>
    <property type="match status" value="1"/>
</dbReference>
<proteinExistence type="inferred from homology"/>
<organism evidence="5 6">
    <name type="scientific">Daucus carota subsp. sativus</name>
    <name type="common">Carrot</name>
    <dbReference type="NCBI Taxonomy" id="79200"/>
    <lineage>
        <taxon>Eukaryota</taxon>
        <taxon>Viridiplantae</taxon>
        <taxon>Streptophyta</taxon>
        <taxon>Embryophyta</taxon>
        <taxon>Tracheophyta</taxon>
        <taxon>Spermatophyta</taxon>
        <taxon>Magnoliopsida</taxon>
        <taxon>eudicotyledons</taxon>
        <taxon>Gunneridae</taxon>
        <taxon>Pentapetalae</taxon>
        <taxon>asterids</taxon>
        <taxon>campanulids</taxon>
        <taxon>Apiales</taxon>
        <taxon>Apiaceae</taxon>
        <taxon>Apioideae</taxon>
        <taxon>Scandiceae</taxon>
        <taxon>Daucinae</taxon>
        <taxon>Daucus</taxon>
        <taxon>Daucus sect. Daucus</taxon>
    </lineage>
</organism>
<protein>
    <recommendedName>
        <fullName evidence="7">Filament-like plant protein</fullName>
    </recommendedName>
</protein>
<dbReference type="InterPro" id="IPR008587">
    <property type="entry name" value="FPP_plant"/>
</dbReference>
<evidence type="ECO:0000256" key="2">
    <source>
        <dbReference type="ARBA" id="ARBA00023054"/>
    </source>
</evidence>
<keyword evidence="2 3" id="KW-0175">Coiled coil</keyword>
<sequence>MEKKKGSEKSPGDTGSSGSISSHSERYSGEQEYSNHFLQPEDTSKMAAPNGEFDDYIQILTEKLSAALVNVGVKEDLVKQHAKVADEAIAGWEKAENEVAILKQQLEAAVQKNLGLEVKVNHLDGALKECVRQLRQVREEQEQRINEALAEKTNEWETTRVSLESELLGLRNQTEELKAKIPVHTDLGVHIRLESIVKENAVLKLELTYLSQELDIRTIERDLSIQAAETASKQQLENIKKVAKLEAECRRLQSELRKSSLVNEHKSPAASSLSVESLADSQSDSSEQIKNFEVDIFKMKGIDAYGGELKRSDSWAMSESTSTKNQTSCSFDMDIMDDFLEMERLAALPEAKNKICAIGSEFVACQANTSESSLRAELKATSQRVTELETNLQQIEAEKNCIACRATDIENTLRAELDTMSQRVGVLNDKLEKIEAEKAELENALIVSTQSVEAANTQLIITENKLKELQKELTMFNESKNLLECELVGMEVETRTMSKELCTSELDAEKEQTLSAELVAKCQEMENEPTIRTQEAEVYQTTNLDGELTAKQEDVAAAADKLAECQKTIASLGRQLKSLPTLEDFLTDTPIVLGTIGGGI</sequence>
<name>A0AAF0X1Q3_DAUCS</name>
<feature type="compositionally biased region" description="Low complexity" evidence="4">
    <location>
        <begin position="12"/>
        <end position="22"/>
    </location>
</feature>
<feature type="coiled-coil region" evidence="3">
    <location>
        <begin position="371"/>
        <end position="528"/>
    </location>
</feature>
<feature type="compositionally biased region" description="Basic and acidic residues" evidence="4">
    <location>
        <begin position="1"/>
        <end position="11"/>
    </location>
</feature>
<feature type="region of interest" description="Disordered" evidence="4">
    <location>
        <begin position="1"/>
        <end position="49"/>
    </location>
</feature>
<evidence type="ECO:0000256" key="4">
    <source>
        <dbReference type="SAM" id="MobiDB-lite"/>
    </source>
</evidence>
<evidence type="ECO:0008006" key="7">
    <source>
        <dbReference type="Google" id="ProtNLM"/>
    </source>
</evidence>
<evidence type="ECO:0000256" key="3">
    <source>
        <dbReference type="SAM" id="Coils"/>
    </source>
</evidence>
<dbReference type="Pfam" id="PF05911">
    <property type="entry name" value="FPP"/>
    <property type="match status" value="3"/>
</dbReference>
<reference evidence="5" key="2">
    <citation type="submission" date="2022-03" db="EMBL/GenBank/DDBJ databases">
        <title>Draft title - Genomic analysis of global carrot germplasm unveils the trajectory of domestication and the origin of high carotenoid orange carrot.</title>
        <authorList>
            <person name="Iorizzo M."/>
            <person name="Ellison S."/>
            <person name="Senalik D."/>
            <person name="Macko-Podgorni A."/>
            <person name="Grzebelus D."/>
            <person name="Bostan H."/>
            <person name="Rolling W."/>
            <person name="Curaba J."/>
            <person name="Simon P."/>
        </authorList>
    </citation>
    <scope>NUCLEOTIDE SEQUENCE</scope>
    <source>
        <tissue evidence="5">Leaf</tissue>
    </source>
</reference>
<keyword evidence="6" id="KW-1185">Reference proteome</keyword>